<accession>A0A5N5D6Z8</accession>
<dbReference type="Proteomes" id="UP000325902">
    <property type="component" value="Unassembled WGS sequence"/>
</dbReference>
<reference evidence="1 2" key="1">
    <citation type="journal article" date="2019" name="Sci. Rep.">
        <title>A multi-omics analysis of the grapevine pathogen Lasiodiplodia theobromae reveals that temperature affects the expression of virulence- and pathogenicity-related genes.</title>
        <authorList>
            <person name="Felix C."/>
            <person name="Meneses R."/>
            <person name="Goncalves M.F.M."/>
            <person name="Tilleman L."/>
            <person name="Duarte A.S."/>
            <person name="Jorrin-Novo J.V."/>
            <person name="Van de Peer Y."/>
            <person name="Deforce D."/>
            <person name="Van Nieuwerburgh F."/>
            <person name="Esteves A.C."/>
            <person name="Alves A."/>
        </authorList>
    </citation>
    <scope>NUCLEOTIDE SEQUENCE [LARGE SCALE GENOMIC DNA]</scope>
    <source>
        <strain evidence="1 2">LA-SOL3</strain>
    </source>
</reference>
<keyword evidence="2" id="KW-1185">Reference proteome</keyword>
<protein>
    <submittedName>
        <fullName evidence="1">Uncharacterized protein</fullName>
    </submittedName>
</protein>
<gene>
    <name evidence="1" type="ORF">DBV05_g7976</name>
</gene>
<evidence type="ECO:0000313" key="1">
    <source>
        <dbReference type="EMBL" id="KAB2573355.1"/>
    </source>
</evidence>
<dbReference type="AlphaFoldDB" id="A0A5N5D6Z8"/>
<dbReference type="EMBL" id="VCHE01000060">
    <property type="protein sequence ID" value="KAB2573355.1"/>
    <property type="molecule type" value="Genomic_DNA"/>
</dbReference>
<proteinExistence type="predicted"/>
<name>A0A5N5D6Z8_9PEZI</name>
<organism evidence="1 2">
    <name type="scientific">Lasiodiplodia theobromae</name>
    <dbReference type="NCBI Taxonomy" id="45133"/>
    <lineage>
        <taxon>Eukaryota</taxon>
        <taxon>Fungi</taxon>
        <taxon>Dikarya</taxon>
        <taxon>Ascomycota</taxon>
        <taxon>Pezizomycotina</taxon>
        <taxon>Dothideomycetes</taxon>
        <taxon>Dothideomycetes incertae sedis</taxon>
        <taxon>Botryosphaeriales</taxon>
        <taxon>Botryosphaeriaceae</taxon>
        <taxon>Lasiodiplodia</taxon>
    </lineage>
</organism>
<sequence>MSVALQAEGAVYQVVKLADVAVDFGAIPLVLCGIESTGNSVAPGREELFSTLLVSNIVLHEWWLWMRPSACIRYPHRSAHRQIILQPQLSSHQSESLLHTLQSLVERAKILVPKAPTQGLSQVTAFPAYVVFDQVSKLRVWKC</sequence>
<evidence type="ECO:0000313" key="2">
    <source>
        <dbReference type="Proteomes" id="UP000325902"/>
    </source>
</evidence>
<comment type="caution">
    <text evidence="1">The sequence shown here is derived from an EMBL/GenBank/DDBJ whole genome shotgun (WGS) entry which is preliminary data.</text>
</comment>